<protein>
    <recommendedName>
        <fullName evidence="8">GH26 domain-containing protein</fullName>
    </recommendedName>
</protein>
<feature type="active site" description="Proton donor" evidence="4">
    <location>
        <position position="457"/>
    </location>
</feature>
<name>A0A927UDS2_9FIRM</name>
<dbReference type="PANTHER" id="PTHR40079:SF4">
    <property type="entry name" value="GH26 DOMAIN-CONTAINING PROTEIN-RELATED"/>
    <property type="match status" value="1"/>
</dbReference>
<feature type="domain" description="GH26" evidence="8">
    <location>
        <begin position="266"/>
        <end position="659"/>
    </location>
</feature>
<dbReference type="PROSITE" id="PS51257">
    <property type="entry name" value="PROKAR_LIPOPROTEIN"/>
    <property type="match status" value="1"/>
</dbReference>
<keyword evidence="7" id="KW-0732">Signal</keyword>
<dbReference type="PRINTS" id="PR00739">
    <property type="entry name" value="GLHYDRLASE26"/>
</dbReference>
<dbReference type="SUPFAM" id="SSF51445">
    <property type="entry name" value="(Trans)glycosidases"/>
    <property type="match status" value="1"/>
</dbReference>
<comment type="similarity">
    <text evidence="1 4">Belongs to the glycosyl hydrolase 26 family.</text>
</comment>
<dbReference type="SUPFAM" id="SSF49785">
    <property type="entry name" value="Galactose-binding domain-like"/>
    <property type="match status" value="2"/>
</dbReference>
<evidence type="ECO:0000256" key="4">
    <source>
        <dbReference type="PROSITE-ProRule" id="PRU01100"/>
    </source>
</evidence>
<dbReference type="Pfam" id="PF09212">
    <property type="entry name" value="CBM27"/>
    <property type="match status" value="1"/>
</dbReference>
<gene>
    <name evidence="9" type="ORF">E7272_09280</name>
</gene>
<feature type="compositionally biased region" description="Polar residues" evidence="5">
    <location>
        <begin position="984"/>
        <end position="1001"/>
    </location>
</feature>
<keyword evidence="6" id="KW-0812">Transmembrane</keyword>
<evidence type="ECO:0000259" key="8">
    <source>
        <dbReference type="PROSITE" id="PS51764"/>
    </source>
</evidence>
<dbReference type="PANTHER" id="PTHR40079">
    <property type="entry name" value="MANNAN ENDO-1,4-BETA-MANNOSIDASE E-RELATED"/>
    <property type="match status" value="1"/>
</dbReference>
<organism evidence="9 10">
    <name type="scientific">Pseudobutyrivibrio ruminis</name>
    <dbReference type="NCBI Taxonomy" id="46206"/>
    <lineage>
        <taxon>Bacteria</taxon>
        <taxon>Bacillati</taxon>
        <taxon>Bacillota</taxon>
        <taxon>Clostridia</taxon>
        <taxon>Lachnospirales</taxon>
        <taxon>Lachnospiraceae</taxon>
        <taxon>Pseudobutyrivibrio</taxon>
    </lineage>
</organism>
<evidence type="ECO:0000313" key="10">
    <source>
        <dbReference type="Proteomes" id="UP000766246"/>
    </source>
</evidence>
<dbReference type="GO" id="GO:0006080">
    <property type="term" value="P:substituted mannan metabolic process"/>
    <property type="evidence" value="ECO:0007669"/>
    <property type="project" value="InterPro"/>
</dbReference>
<feature type="signal peptide" evidence="7">
    <location>
        <begin position="1"/>
        <end position="22"/>
    </location>
</feature>
<evidence type="ECO:0000256" key="2">
    <source>
        <dbReference type="ARBA" id="ARBA00022801"/>
    </source>
</evidence>
<evidence type="ECO:0000256" key="6">
    <source>
        <dbReference type="SAM" id="Phobius"/>
    </source>
</evidence>
<dbReference type="InterPro" id="IPR022790">
    <property type="entry name" value="GH26_dom"/>
</dbReference>
<dbReference type="Gene3D" id="3.20.20.80">
    <property type="entry name" value="Glycosidases"/>
    <property type="match status" value="1"/>
</dbReference>
<proteinExistence type="inferred from homology"/>
<dbReference type="InterPro" id="IPR017853">
    <property type="entry name" value="GH"/>
</dbReference>
<comment type="caution">
    <text evidence="9">The sequence shown here is derived from an EMBL/GenBank/DDBJ whole genome shotgun (WGS) entry which is preliminary data.</text>
</comment>
<dbReference type="Proteomes" id="UP000766246">
    <property type="component" value="Unassembled WGS sequence"/>
</dbReference>
<feature type="active site" description="Nucleophile" evidence="4">
    <location>
        <position position="568"/>
    </location>
</feature>
<sequence>MKKRGIMQKSAALMAFVMVSCACNTNGGFTLVANADEGDVIKEWNFDDGIGGWQNAGWDYQYSGDTATTSWNEEAKALAVAVDFSNEADNSWSQIGVQEWGEVDLVGVSKTTFDFYYKDEEMSSGGFTIKEVLQYESDGSYPSAVEEYVDVDLENATLIEDGDLAGYKKAQVTVSFDSIEEDIYNTVLCIVGKNTTYKGTIYLDNIRMVGKEESADDKKEDISVDSTIEVKENNLVNVADNSFMAATGNSAIIPSNVKLADAKASDAAKQIYSYLYAVGNTNSLIYGHQDDTWQKAGNKNLSESDTKDVTGSNAGVLGIDTLSLTGNEYSASRYNAELAETAGLEKVETGSCMAKANVEAAARMTNYNIKNGAIVTLSAHMPNFSVVSESSSYNPETDPSYAKYDFAGYTPNTLTGDVANEILPGGIYNEKYNAFLDMIADYASQVDGAIIFRPFHECTGSWFWWGAAFCDEEQYKNIFRYAVTYLREEKNIHNIIYAYGPGSEAASVEDYSLRYPGDEYVDLVGFDMYDSDPNTDEEGYDFITNFKRELGIVESFAASHGKLIAVTETGLATSNADKGDNQTVLHKTGNNQKDWYLKMLDATADSKACYMLLWANFGKRDGYYTPYVDNVNEDGSLHGHEMLDNFIKFYNDERSIFANDQRDALESLKNINVDADSVKDTWGYITSPVAGKRILSETQFEAIVAKNVKKATFEVNTGDEVITLDGEIDGNSVKATCDDKTLKKIGKSADGKLTLIVDGKPVQTIKLIFNIEEPAEDPYEIDGFENYYGVDTMLTAKWATNKASGSSITLSHTKELGYDGTYAMKFDYKETSNGWAGATISKEVDWSDCDTLSFVVVPDGKNQKTVVQITANNTVYETYLNLYDDYAKDLDNTPLLVKIPFADFCQRDTAGNPKGGLLTDRSAVTSFGLWVNAISDSPFIDEEGYVSGTLIYDKITAEKTGIDKAIFEPVAEARENTEKAIEQPTANSSLNNETRNVSSSKATKKVENISDSEQAKSVASITNVQKINRKNNKTDAAHEEMQDIVNGTSAKSATSDDNEEITEKTIDKTETAEATEKKLEDEKVPAYAKSSNHIVVIIIGVAIAVLALGVAYIIRWKKA</sequence>
<dbReference type="GO" id="GO:0016985">
    <property type="term" value="F:mannan endo-1,4-beta-mannosidase activity"/>
    <property type="evidence" value="ECO:0007669"/>
    <property type="project" value="InterPro"/>
</dbReference>
<feature type="transmembrane region" description="Helical" evidence="6">
    <location>
        <begin position="1094"/>
        <end position="1114"/>
    </location>
</feature>
<keyword evidence="6" id="KW-0472">Membrane</keyword>
<evidence type="ECO:0000256" key="1">
    <source>
        <dbReference type="ARBA" id="ARBA00007754"/>
    </source>
</evidence>
<feature type="chain" id="PRO_5039680142" description="GH26 domain-containing protein" evidence="7">
    <location>
        <begin position="23"/>
        <end position="1119"/>
    </location>
</feature>
<dbReference type="GO" id="GO:0008810">
    <property type="term" value="F:cellulase activity"/>
    <property type="evidence" value="ECO:0007669"/>
    <property type="project" value="InterPro"/>
</dbReference>
<dbReference type="InterPro" id="IPR005087">
    <property type="entry name" value="CBM11"/>
</dbReference>
<reference evidence="9" key="1">
    <citation type="submission" date="2019-04" db="EMBL/GenBank/DDBJ databases">
        <title>Evolution of Biomass-Degrading Anaerobic Consortia Revealed by Metagenomics.</title>
        <authorList>
            <person name="Peng X."/>
        </authorList>
    </citation>
    <scope>NUCLEOTIDE SEQUENCE</scope>
    <source>
        <strain evidence="9">SIG311</strain>
    </source>
</reference>
<dbReference type="Gene3D" id="2.60.120.260">
    <property type="entry name" value="Galactose-binding domain-like"/>
    <property type="match status" value="1"/>
</dbReference>
<dbReference type="Pfam" id="PF02156">
    <property type="entry name" value="Glyco_hydro_26"/>
    <property type="match status" value="1"/>
</dbReference>
<keyword evidence="6" id="KW-1133">Transmembrane helix</keyword>
<feature type="region of interest" description="Disordered" evidence="5">
    <location>
        <begin position="980"/>
        <end position="1009"/>
    </location>
</feature>
<evidence type="ECO:0000256" key="3">
    <source>
        <dbReference type="ARBA" id="ARBA00023295"/>
    </source>
</evidence>
<dbReference type="InterPro" id="IPR008979">
    <property type="entry name" value="Galactose-bd-like_sf"/>
</dbReference>
<evidence type="ECO:0000313" key="9">
    <source>
        <dbReference type="EMBL" id="MBE5920022.1"/>
    </source>
</evidence>
<dbReference type="InterPro" id="IPR015295">
    <property type="entry name" value="CBM27"/>
</dbReference>
<dbReference type="PROSITE" id="PS51764">
    <property type="entry name" value="GH26"/>
    <property type="match status" value="1"/>
</dbReference>
<keyword evidence="3 4" id="KW-0326">Glycosidase</keyword>
<evidence type="ECO:0000256" key="7">
    <source>
        <dbReference type="SAM" id="SignalP"/>
    </source>
</evidence>
<keyword evidence="2 4" id="KW-0378">Hydrolase</keyword>
<dbReference type="AlphaFoldDB" id="A0A927UDS2"/>
<evidence type="ECO:0000256" key="5">
    <source>
        <dbReference type="SAM" id="MobiDB-lite"/>
    </source>
</evidence>
<accession>A0A927UDS2</accession>
<dbReference type="EMBL" id="SVER01000022">
    <property type="protein sequence ID" value="MBE5920022.1"/>
    <property type="molecule type" value="Genomic_DNA"/>
</dbReference>
<dbReference type="Pfam" id="PF03425">
    <property type="entry name" value="CBM_11"/>
    <property type="match status" value="1"/>
</dbReference>
<dbReference type="InterPro" id="IPR000805">
    <property type="entry name" value="Glyco_hydro_26"/>
</dbReference>
<dbReference type="GO" id="GO:0030245">
    <property type="term" value="P:cellulose catabolic process"/>
    <property type="evidence" value="ECO:0007669"/>
    <property type="project" value="InterPro"/>
</dbReference>